<name>A0A6A6PI57_9PEZI</name>
<evidence type="ECO:0000313" key="1">
    <source>
        <dbReference type="EMBL" id="KAF2479682.1"/>
    </source>
</evidence>
<dbReference type="GeneID" id="54479387"/>
<gene>
    <name evidence="1" type="ORF">BDY17DRAFT_43224</name>
</gene>
<dbReference type="RefSeq" id="XP_033586252.1">
    <property type="nucleotide sequence ID" value="XM_033738385.1"/>
</dbReference>
<keyword evidence="2" id="KW-1185">Reference proteome</keyword>
<dbReference type="AlphaFoldDB" id="A0A6A6PI57"/>
<proteinExistence type="predicted"/>
<dbReference type="EMBL" id="MU001641">
    <property type="protein sequence ID" value="KAF2479682.1"/>
    <property type="molecule type" value="Genomic_DNA"/>
</dbReference>
<protein>
    <submittedName>
        <fullName evidence="1">Uncharacterized protein</fullName>
    </submittedName>
</protein>
<evidence type="ECO:0000313" key="2">
    <source>
        <dbReference type="Proteomes" id="UP000799767"/>
    </source>
</evidence>
<dbReference type="Proteomes" id="UP000799767">
    <property type="component" value="Unassembled WGS sequence"/>
</dbReference>
<reference evidence="1" key="1">
    <citation type="journal article" date="2020" name="Stud. Mycol.">
        <title>101 Dothideomycetes genomes: a test case for predicting lifestyles and emergence of pathogens.</title>
        <authorList>
            <person name="Haridas S."/>
            <person name="Albert R."/>
            <person name="Binder M."/>
            <person name="Bloem J."/>
            <person name="Labutti K."/>
            <person name="Salamov A."/>
            <person name="Andreopoulos B."/>
            <person name="Baker S."/>
            <person name="Barry K."/>
            <person name="Bills G."/>
            <person name="Bluhm B."/>
            <person name="Cannon C."/>
            <person name="Castanera R."/>
            <person name="Culley D."/>
            <person name="Daum C."/>
            <person name="Ezra D."/>
            <person name="Gonzalez J."/>
            <person name="Henrissat B."/>
            <person name="Kuo A."/>
            <person name="Liang C."/>
            <person name="Lipzen A."/>
            <person name="Lutzoni F."/>
            <person name="Magnuson J."/>
            <person name="Mondo S."/>
            <person name="Nolan M."/>
            <person name="Ohm R."/>
            <person name="Pangilinan J."/>
            <person name="Park H.-J."/>
            <person name="Ramirez L."/>
            <person name="Alfaro M."/>
            <person name="Sun H."/>
            <person name="Tritt A."/>
            <person name="Yoshinaga Y."/>
            <person name="Zwiers L.-H."/>
            <person name="Turgeon B."/>
            <person name="Goodwin S."/>
            <person name="Spatafora J."/>
            <person name="Crous P."/>
            <person name="Grigoriev I."/>
        </authorList>
    </citation>
    <scope>NUCLEOTIDE SEQUENCE</scope>
    <source>
        <strain evidence="1">CBS 113389</strain>
    </source>
</reference>
<sequence length="158" mass="16883">MISCNVCQEGQSEVGFSAAPGALSTAGPGVVRTLLLRHGTFLLRVPPVCRRGAVVLYHKTTRVAVQRGSCSSQTRGVGLGQRVGCGLGRWKNAKSTYITSLGSEGSESMFWTALHTAGTDDGAMQIRAVRHTFYVAWTLDLNMLVSAKARAEEGRSEP</sequence>
<organism evidence="1 2">
    <name type="scientific">Neohortaea acidophila</name>
    <dbReference type="NCBI Taxonomy" id="245834"/>
    <lineage>
        <taxon>Eukaryota</taxon>
        <taxon>Fungi</taxon>
        <taxon>Dikarya</taxon>
        <taxon>Ascomycota</taxon>
        <taxon>Pezizomycotina</taxon>
        <taxon>Dothideomycetes</taxon>
        <taxon>Dothideomycetidae</taxon>
        <taxon>Mycosphaerellales</taxon>
        <taxon>Teratosphaeriaceae</taxon>
        <taxon>Neohortaea</taxon>
    </lineage>
</organism>
<accession>A0A6A6PI57</accession>